<proteinExistence type="predicted"/>
<comment type="caution">
    <text evidence="4">The sequence shown here is derived from an EMBL/GenBank/DDBJ whole genome shotgun (WGS) entry which is preliminary data.</text>
</comment>
<organism evidence="4 5">
    <name type="scientific">Fusarium torulosum</name>
    <dbReference type="NCBI Taxonomy" id="33205"/>
    <lineage>
        <taxon>Eukaryota</taxon>
        <taxon>Fungi</taxon>
        <taxon>Dikarya</taxon>
        <taxon>Ascomycota</taxon>
        <taxon>Pezizomycotina</taxon>
        <taxon>Sordariomycetes</taxon>
        <taxon>Hypocreomycetidae</taxon>
        <taxon>Hypocreales</taxon>
        <taxon>Nectriaceae</taxon>
        <taxon>Fusarium</taxon>
    </lineage>
</organism>
<dbReference type="Pfam" id="PF04082">
    <property type="entry name" value="Fungal_trans"/>
    <property type="match status" value="1"/>
</dbReference>
<dbReference type="InterPro" id="IPR007219">
    <property type="entry name" value="XnlR_reg_dom"/>
</dbReference>
<sequence length="698" mass="79067">MECKENNTRRKRHRKASSPVYNHRPSPQPAPVQTFQTIRDAINSPDVPASDIGPPSPVSEAQTSTRVVAQDSPNSYPLYFHIYDHLHPPSSAIENTESAYKPTPRPSAPSYTQERVPVVDFVDMQLPPLEIASLLLDSYIHNTHWYQLVVHEPSFRLEFNEMIRCGSIPPHRFSFLILSMVVLAMGCTFANERAINQICPGFNLKALQKKMIRKAESNFFEIFEIPTIESAQVGTLLTTYLGYHDNRPRRAYVVLGAALKAALSIGLHNESSWREIDSTQREIRKRCWRTLCISETFVAVNCGRPSLINQTHWEMKMLRNIDDTQIRCPGFDSTELFEDGSRQDVTILSYQIHMFNLYTIIFDIMEIFYRQKAAPIQHIVDQAKSIRERLNTWKRNIPPELTLSSFKSDRLEPEVNGIIEVFKVQALALELLYYNAQIILYRPFLTYRPARHLDINKPGIPINSSEVPGAVEGTVVKEIDLEFYRTCRSECWEAAMKTTKIRDYQDILRWAGRTLIAPFIGIHCFTAGAVLCLFALSSPLTATAQESKRALGKLVTMPQLLNSPTTLSKQSANIMKDLLQLILTEEMKGLTSGRFDHMDGPELSRESAESIAQSSQSLDMFASSRPGESPYPTQSRRATSDGRLSSSITATEDITNTSRTRNEAQVPPQHRPIMGTDTFDDAVTALQSGLYSRDLCLW</sequence>
<dbReference type="CDD" id="cd12148">
    <property type="entry name" value="fungal_TF_MHR"/>
    <property type="match status" value="1"/>
</dbReference>
<feature type="region of interest" description="Disordered" evidence="2">
    <location>
        <begin position="91"/>
        <end position="112"/>
    </location>
</feature>
<evidence type="ECO:0000313" key="5">
    <source>
        <dbReference type="Proteomes" id="UP001187734"/>
    </source>
</evidence>
<name>A0AAE8SQ31_9HYPO</name>
<evidence type="ECO:0000256" key="2">
    <source>
        <dbReference type="SAM" id="MobiDB-lite"/>
    </source>
</evidence>
<dbReference type="SMART" id="SM00906">
    <property type="entry name" value="Fungal_trans"/>
    <property type="match status" value="1"/>
</dbReference>
<keyword evidence="5" id="KW-1185">Reference proteome</keyword>
<dbReference type="GO" id="GO:0008270">
    <property type="term" value="F:zinc ion binding"/>
    <property type="evidence" value="ECO:0007669"/>
    <property type="project" value="InterPro"/>
</dbReference>
<dbReference type="InterPro" id="IPR050987">
    <property type="entry name" value="AtrR-like"/>
</dbReference>
<feature type="region of interest" description="Disordered" evidence="2">
    <location>
        <begin position="592"/>
        <end position="673"/>
    </location>
</feature>
<dbReference type="EMBL" id="ONZP01000911">
    <property type="protein sequence ID" value="SPJ91965.1"/>
    <property type="molecule type" value="Genomic_DNA"/>
</dbReference>
<feature type="region of interest" description="Disordered" evidence="2">
    <location>
        <begin position="1"/>
        <end position="65"/>
    </location>
</feature>
<dbReference type="GO" id="GO:0003700">
    <property type="term" value="F:DNA-binding transcription factor activity"/>
    <property type="evidence" value="ECO:0007669"/>
    <property type="project" value="InterPro"/>
</dbReference>
<feature type="compositionally biased region" description="Basic and acidic residues" evidence="2">
    <location>
        <begin position="594"/>
        <end position="608"/>
    </location>
</feature>
<evidence type="ECO:0000259" key="3">
    <source>
        <dbReference type="SMART" id="SM00906"/>
    </source>
</evidence>
<feature type="compositionally biased region" description="Polar residues" evidence="2">
    <location>
        <begin position="631"/>
        <end position="659"/>
    </location>
</feature>
<feature type="domain" description="Xylanolytic transcriptional activator regulatory" evidence="3">
    <location>
        <begin position="251"/>
        <end position="324"/>
    </location>
</feature>
<accession>A0AAE8SQ31</accession>
<dbReference type="GO" id="GO:0003677">
    <property type="term" value="F:DNA binding"/>
    <property type="evidence" value="ECO:0007669"/>
    <property type="project" value="InterPro"/>
</dbReference>
<dbReference type="GO" id="GO:0006351">
    <property type="term" value="P:DNA-templated transcription"/>
    <property type="evidence" value="ECO:0007669"/>
    <property type="project" value="InterPro"/>
</dbReference>
<dbReference type="AlphaFoldDB" id="A0AAE8SQ31"/>
<dbReference type="Proteomes" id="UP001187734">
    <property type="component" value="Unassembled WGS sequence"/>
</dbReference>
<dbReference type="PANTHER" id="PTHR46910">
    <property type="entry name" value="TRANSCRIPTION FACTOR PDR1"/>
    <property type="match status" value="1"/>
</dbReference>
<dbReference type="PANTHER" id="PTHR46910:SF17">
    <property type="entry name" value="SCFA-RELATED"/>
    <property type="match status" value="1"/>
</dbReference>
<evidence type="ECO:0000313" key="4">
    <source>
        <dbReference type="EMBL" id="SPJ91965.1"/>
    </source>
</evidence>
<evidence type="ECO:0000256" key="1">
    <source>
        <dbReference type="ARBA" id="ARBA00023242"/>
    </source>
</evidence>
<protein>
    <recommendedName>
        <fullName evidence="3">Xylanolytic transcriptional activator regulatory domain-containing protein</fullName>
    </recommendedName>
</protein>
<reference evidence="4" key="1">
    <citation type="submission" date="2018-03" db="EMBL/GenBank/DDBJ databases">
        <authorList>
            <person name="Guldener U."/>
        </authorList>
    </citation>
    <scope>NUCLEOTIDE SEQUENCE</scope>
</reference>
<keyword evidence="1" id="KW-0539">Nucleus</keyword>
<gene>
    <name evidence="4" type="ORF">FTOL_13619</name>
</gene>